<protein>
    <submittedName>
        <fullName evidence="2">Class IV adenylate cyclase</fullName>
    </submittedName>
</protein>
<dbReference type="EMBL" id="CP031775">
    <property type="protein sequence ID" value="QDZ89986.1"/>
    <property type="molecule type" value="Genomic_DNA"/>
</dbReference>
<reference evidence="2 3" key="1">
    <citation type="journal article" date="2019" name="Ecotoxicol. Environ. Saf.">
        <title>Microbial characterization of heavy metal resistant bacterial strains isolated from an electroplating wastewater treatment plant.</title>
        <authorList>
            <person name="Cai X."/>
            <person name="Zheng X."/>
            <person name="Zhang D."/>
            <person name="Iqbal W."/>
            <person name="Liu C."/>
            <person name="Yang B."/>
            <person name="Zhao X."/>
            <person name="Lu X."/>
            <person name="Mao Y."/>
        </authorList>
    </citation>
    <scope>NUCLEOTIDE SEQUENCE [LARGE SCALE GENOMIC DNA]</scope>
    <source>
        <strain evidence="2 3">Ni1-3</strain>
    </source>
</reference>
<dbReference type="PANTHER" id="PTHR21028:SF2">
    <property type="entry name" value="CYTH DOMAIN-CONTAINING PROTEIN"/>
    <property type="match status" value="1"/>
</dbReference>
<dbReference type="RefSeq" id="WP_208661777.1">
    <property type="nucleotide sequence ID" value="NZ_CP031775.2"/>
</dbReference>
<dbReference type="SUPFAM" id="SSF55154">
    <property type="entry name" value="CYTH-like phosphatases"/>
    <property type="match status" value="1"/>
</dbReference>
<gene>
    <name evidence="2" type="primary">cyaB</name>
    <name evidence="2" type="ORF">D0436_05540</name>
</gene>
<dbReference type="InterPro" id="IPR008173">
    <property type="entry name" value="Adenylyl_cyclase_CyaB"/>
</dbReference>
<dbReference type="Pfam" id="PF01928">
    <property type="entry name" value="CYTH"/>
    <property type="match status" value="1"/>
</dbReference>
<evidence type="ECO:0000313" key="2">
    <source>
        <dbReference type="EMBL" id="QDZ89986.1"/>
    </source>
</evidence>
<dbReference type="PROSITE" id="PS51707">
    <property type="entry name" value="CYTH"/>
    <property type="match status" value="1"/>
</dbReference>
<dbReference type="InterPro" id="IPR023577">
    <property type="entry name" value="CYTH_domain"/>
</dbReference>
<dbReference type="KEGG" id="sdeo:D0436_05540"/>
<dbReference type="InterPro" id="IPR033469">
    <property type="entry name" value="CYTH-like_dom_sf"/>
</dbReference>
<evidence type="ECO:0000259" key="1">
    <source>
        <dbReference type="PROSITE" id="PS51707"/>
    </source>
</evidence>
<accession>A0A5B8QVR8</accession>
<dbReference type="Proteomes" id="UP000321124">
    <property type="component" value="Chromosome"/>
</dbReference>
<dbReference type="AlphaFoldDB" id="A0A5B8QVR8"/>
<name>A0A5B8QVR8_9GAMM</name>
<dbReference type="SMART" id="SM01118">
    <property type="entry name" value="CYTH"/>
    <property type="match status" value="1"/>
</dbReference>
<feature type="domain" description="CYTH" evidence="1">
    <location>
        <begin position="35"/>
        <end position="206"/>
    </location>
</feature>
<dbReference type="CDD" id="cd07890">
    <property type="entry name" value="CYTH-like_AC_IV-like"/>
    <property type="match status" value="1"/>
</dbReference>
<evidence type="ECO:0000313" key="3">
    <source>
        <dbReference type="Proteomes" id="UP000321124"/>
    </source>
</evidence>
<sequence length="209" mass="23912">MNNPMQADFALKELAPKELVPKELAPQINAHFNGKFEVELKYRLADREAFWERLSAKSPEVMLEDNLEHDCYFDSPSASLAAEHKSLCIREMQPSGIRLWIVKGPEKDRCEAVNITDANKAKSMLRTLGYQCVLEIKKRRSVYFLGQFHLTLDRLEGLGDFAELAIVTDDETMLQSYEAQLVALAAELGLNESQREFLSYKQLQQTLQQ</sequence>
<proteinExistence type="predicted"/>
<dbReference type="NCBIfam" id="TIGR00318">
    <property type="entry name" value="cyaB"/>
    <property type="match status" value="1"/>
</dbReference>
<dbReference type="Gene3D" id="2.40.320.10">
    <property type="entry name" value="Hypothetical Protein Pfu-838710-001"/>
    <property type="match status" value="1"/>
</dbReference>
<organism evidence="2 3">
    <name type="scientific">Shewanella decolorationis</name>
    <dbReference type="NCBI Taxonomy" id="256839"/>
    <lineage>
        <taxon>Bacteria</taxon>
        <taxon>Pseudomonadati</taxon>
        <taxon>Pseudomonadota</taxon>
        <taxon>Gammaproteobacteria</taxon>
        <taxon>Alteromonadales</taxon>
        <taxon>Shewanellaceae</taxon>
        <taxon>Shewanella</taxon>
    </lineage>
</organism>
<dbReference type="PANTHER" id="PTHR21028">
    <property type="entry name" value="SI:CH211-156B7.4"/>
    <property type="match status" value="1"/>
</dbReference>